<dbReference type="Gene3D" id="3.40.1190.20">
    <property type="match status" value="1"/>
</dbReference>
<dbReference type="AlphaFoldDB" id="A0A9D1VQM9"/>
<dbReference type="GO" id="GO:0016301">
    <property type="term" value="F:kinase activity"/>
    <property type="evidence" value="ECO:0007669"/>
    <property type="project" value="UniProtKB-KW"/>
</dbReference>
<sequence length="76" mass="8251">NIEVVDRIGSGDAYISGALYGLLAHDFDCQKALEYGNATSSVKNTIPGDLPSCGLEEIDRIIKNHKNTGVQLEMDR</sequence>
<evidence type="ECO:0000313" key="3">
    <source>
        <dbReference type="Proteomes" id="UP000824230"/>
    </source>
</evidence>
<keyword evidence="2" id="KW-0808">Transferase</keyword>
<accession>A0A9D1VQM9</accession>
<feature type="domain" description="Carbohydrate kinase PfkB" evidence="1">
    <location>
        <begin position="3"/>
        <end position="43"/>
    </location>
</feature>
<evidence type="ECO:0000259" key="1">
    <source>
        <dbReference type="Pfam" id="PF00294"/>
    </source>
</evidence>
<comment type="caution">
    <text evidence="2">The sequence shown here is derived from an EMBL/GenBank/DDBJ whole genome shotgun (WGS) entry which is preliminary data.</text>
</comment>
<dbReference type="Pfam" id="PF00294">
    <property type="entry name" value="PfkB"/>
    <property type="match status" value="1"/>
</dbReference>
<protein>
    <submittedName>
        <fullName evidence="2">Sugar kinase</fullName>
    </submittedName>
</protein>
<name>A0A9D1VQM9_9FIRM</name>
<gene>
    <name evidence="2" type="ORF">H9738_15075</name>
</gene>
<dbReference type="InterPro" id="IPR029056">
    <property type="entry name" value="Ribokinase-like"/>
</dbReference>
<dbReference type="Proteomes" id="UP000824230">
    <property type="component" value="Unassembled WGS sequence"/>
</dbReference>
<reference evidence="2" key="2">
    <citation type="submission" date="2021-04" db="EMBL/GenBank/DDBJ databases">
        <authorList>
            <person name="Gilroy R."/>
        </authorList>
    </citation>
    <scope>NUCLEOTIDE SEQUENCE</scope>
    <source>
        <strain evidence="2">ChiHjej12B11-1927</strain>
    </source>
</reference>
<keyword evidence="2" id="KW-0418">Kinase</keyword>
<dbReference type="InterPro" id="IPR011611">
    <property type="entry name" value="PfkB_dom"/>
</dbReference>
<reference evidence="2" key="1">
    <citation type="journal article" date="2021" name="PeerJ">
        <title>Extensive microbial diversity within the chicken gut microbiome revealed by metagenomics and culture.</title>
        <authorList>
            <person name="Gilroy R."/>
            <person name="Ravi A."/>
            <person name="Getino M."/>
            <person name="Pursley I."/>
            <person name="Horton D.L."/>
            <person name="Alikhan N.F."/>
            <person name="Baker D."/>
            <person name="Gharbi K."/>
            <person name="Hall N."/>
            <person name="Watson M."/>
            <person name="Adriaenssens E.M."/>
            <person name="Foster-Nyarko E."/>
            <person name="Jarju S."/>
            <person name="Secka A."/>
            <person name="Antonio M."/>
            <person name="Oren A."/>
            <person name="Chaudhuri R.R."/>
            <person name="La Ragione R."/>
            <person name="Hildebrand F."/>
            <person name="Pallen M.J."/>
        </authorList>
    </citation>
    <scope>NUCLEOTIDE SEQUENCE</scope>
    <source>
        <strain evidence="2">ChiHjej12B11-1927</strain>
    </source>
</reference>
<proteinExistence type="predicted"/>
<organism evidence="2 3">
    <name type="scientific">Candidatus Blautia pullistercoris</name>
    <dbReference type="NCBI Taxonomy" id="2838499"/>
    <lineage>
        <taxon>Bacteria</taxon>
        <taxon>Bacillati</taxon>
        <taxon>Bacillota</taxon>
        <taxon>Clostridia</taxon>
        <taxon>Lachnospirales</taxon>
        <taxon>Lachnospiraceae</taxon>
        <taxon>Blautia</taxon>
    </lineage>
</organism>
<evidence type="ECO:0000313" key="2">
    <source>
        <dbReference type="EMBL" id="HIX39163.1"/>
    </source>
</evidence>
<dbReference type="EMBL" id="DXFG01000346">
    <property type="protein sequence ID" value="HIX39163.1"/>
    <property type="molecule type" value="Genomic_DNA"/>
</dbReference>
<feature type="non-terminal residue" evidence="2">
    <location>
        <position position="1"/>
    </location>
</feature>
<dbReference type="SUPFAM" id="SSF53613">
    <property type="entry name" value="Ribokinase-like"/>
    <property type="match status" value="1"/>
</dbReference>